<dbReference type="InterPro" id="IPR005053">
    <property type="entry name" value="MobA_MobL"/>
</dbReference>
<dbReference type="EMBL" id="CP049207">
    <property type="protein sequence ID" value="QTG03107.1"/>
    <property type="molecule type" value="Genomic_DNA"/>
</dbReference>
<name>A0AAE7RAZ8_9HYPH</name>
<keyword evidence="2" id="KW-0547">Nucleotide-binding</keyword>
<dbReference type="Pfam" id="PF13604">
    <property type="entry name" value="AAA_30"/>
    <property type="match status" value="1"/>
</dbReference>
<dbReference type="Pfam" id="PF13538">
    <property type="entry name" value="UvrD_C_2"/>
    <property type="match status" value="1"/>
</dbReference>
<dbReference type="AlphaFoldDB" id="A0AAE7RAZ8"/>
<dbReference type="NCBIfam" id="TIGR02768">
    <property type="entry name" value="TraA_Ti"/>
    <property type="match status" value="1"/>
</dbReference>
<evidence type="ECO:0000256" key="2">
    <source>
        <dbReference type="ARBA" id="ARBA00022741"/>
    </source>
</evidence>
<dbReference type="Pfam" id="PF03389">
    <property type="entry name" value="MobA_MobL"/>
    <property type="match status" value="1"/>
</dbReference>
<comment type="similarity">
    <text evidence="1">Belongs to the MobA/MobL family.</text>
</comment>
<dbReference type="CDD" id="cd18809">
    <property type="entry name" value="SF1_C_RecD"/>
    <property type="match status" value="1"/>
</dbReference>
<dbReference type="GO" id="GO:0003678">
    <property type="term" value="F:DNA helicase activity"/>
    <property type="evidence" value="ECO:0007669"/>
    <property type="project" value="UniProtKB-ARBA"/>
</dbReference>
<dbReference type="InterPro" id="IPR041533">
    <property type="entry name" value="Bep_BID"/>
</dbReference>
<dbReference type="CDD" id="cd17933">
    <property type="entry name" value="DEXSc_RecD-like"/>
    <property type="match status" value="1"/>
</dbReference>
<feature type="domain" description="MobA/MobL protein" evidence="5">
    <location>
        <begin position="17"/>
        <end position="230"/>
    </location>
</feature>
<evidence type="ECO:0000259" key="6">
    <source>
        <dbReference type="Pfam" id="PF13538"/>
    </source>
</evidence>
<feature type="domain" description="Bartonella effector protein BID" evidence="7">
    <location>
        <begin position="894"/>
        <end position="970"/>
    </location>
</feature>
<dbReference type="NCBIfam" id="NF041496">
    <property type="entry name" value="MobQ"/>
    <property type="match status" value="1"/>
</dbReference>
<evidence type="ECO:0000256" key="3">
    <source>
        <dbReference type="ARBA" id="ARBA00022840"/>
    </source>
</evidence>
<dbReference type="KEGG" id="arui:G6M88_22450"/>
<evidence type="ECO:0000313" key="9">
    <source>
        <dbReference type="Proteomes" id="UP000663912"/>
    </source>
</evidence>
<feature type="domain" description="UvrD-like helicase C-terminal" evidence="6">
    <location>
        <begin position="705"/>
        <end position="749"/>
    </location>
</feature>
<dbReference type="SUPFAM" id="SSF52540">
    <property type="entry name" value="P-loop containing nucleoside triphosphate hydrolases"/>
    <property type="match status" value="2"/>
</dbReference>
<evidence type="ECO:0000259" key="7">
    <source>
        <dbReference type="Pfam" id="PF17841"/>
    </source>
</evidence>
<proteinExistence type="inferred from homology"/>
<evidence type="ECO:0000259" key="5">
    <source>
        <dbReference type="Pfam" id="PF03389"/>
    </source>
</evidence>
<keyword evidence="3" id="KW-0067">ATP-binding</keyword>
<dbReference type="InterPro" id="IPR014136">
    <property type="entry name" value="TraA_Ti"/>
</dbReference>
<evidence type="ECO:0000313" key="8">
    <source>
        <dbReference type="EMBL" id="QTG03107.1"/>
    </source>
</evidence>
<dbReference type="RefSeq" id="WP_208311403.1">
    <property type="nucleotide sequence ID" value="NZ_CP049207.1"/>
</dbReference>
<dbReference type="Proteomes" id="UP000663912">
    <property type="component" value="Chromosome 2"/>
</dbReference>
<organism evidence="8 9">
    <name type="scientific">Agrobacterium rubi</name>
    <dbReference type="NCBI Taxonomy" id="28099"/>
    <lineage>
        <taxon>Bacteria</taxon>
        <taxon>Pseudomonadati</taxon>
        <taxon>Pseudomonadota</taxon>
        <taxon>Alphaproteobacteria</taxon>
        <taxon>Hyphomicrobiales</taxon>
        <taxon>Rhizobiaceae</taxon>
        <taxon>Rhizobium/Agrobacterium group</taxon>
        <taxon>Agrobacterium</taxon>
    </lineage>
</organism>
<sequence>MAIYHLSSKPVSRSGGRSAVAAIAYRTASLLVNERDGLIHDFTAKQGVDHCEVVLPDGIDADWARDRSTLWNAAEAAEKRCDARVAREFEIALPHELSEQERLALTRAFALDLANRFGTAVDFAIHVPQGKSDTRNIHAHVMMTTRVVTSDGLGDKTLIERENKWLLAHDLPTSHRQMRDIRQTFAQHANRHLMRAGLDVRIDHRSHLERGLSIEPTEHMGVHASQMQRRGLSVSRSRLEEQAAKRNAELIRRKPDQVLRLLTDEKSVFTRHDIARTLHRYINDSHSFQHALAAVMASPQLVELQPEQHDELARYSTREMIGIEHAMAASALRMVDRHSHGVRPEHIDHALHRQDALLNGSGLSHEQRAAVRHITSPQQIAAVIGFAGAGKSTMLAAARDAWERQGFTVHGAALAGKAAEGLTSSSGITARTLASWEYGWQNGKGELQRGDILVIDEAGMVSSRQLARIVSQVEARGAKLVLVGDHEQLQAIGAGSPFRAIAERIGSVELSQIRRQTQDWQRQASVAFATHRTGDGLAAYAEQGSVQFANDRNQAREHLVADYLADLNQHPSASRIALAHRRVDVRAINDGIRTALQAQGLLAKDNGQGIGDDDASKVKVAAASAAQTHREIVYQTVNGERSFARGDRILLLENNRDLGVKNGMLGTVEAVEPNAIHLRLDGAASGQNNARVLSLPVKDYQSFDHGYATTIHKSQGATVDRAFVMASSTMDRHLTYVAMTRHRHQATLYAGRDDLTDMKEMVASMSRSGAKETTLDYIDVFAERRGLTLQTSPRIDLANPLVPMQTSASRATPIAREEQDRPLQRQHAVEAPSGLMRAGNPVDPALHAEPAKVLSQTSNITPNQSREYDTPAPLIPAVRFYDRSVEDIAHEKALPNLVRALEDVRSVGRQVYVDPDRAVATLTCAITEAGIDGKALAKSLVENPEQFGPLRGKVGLLGESKERKLARHYSHALGNHIGFAAETWQRRLEAERKSETWKRERQDIVEVPGLTPRSQALLQQFDSLALEDRPTFLAQLSATPEGKQAITEAQTIASALEQRFGSADMRNLKPDPLRLGPETANTLDHIKRVARIVERVQRAELTQKHELKQSLREGLRLKM</sequence>
<dbReference type="Pfam" id="PF17841">
    <property type="entry name" value="Bep_C_terminal"/>
    <property type="match status" value="1"/>
</dbReference>
<evidence type="ECO:0000256" key="1">
    <source>
        <dbReference type="ARBA" id="ARBA00010873"/>
    </source>
</evidence>
<dbReference type="InterPro" id="IPR027417">
    <property type="entry name" value="P-loop_NTPase"/>
</dbReference>
<dbReference type="GO" id="GO:0005524">
    <property type="term" value="F:ATP binding"/>
    <property type="evidence" value="ECO:0007669"/>
    <property type="project" value="UniProtKB-KW"/>
</dbReference>
<dbReference type="PANTHER" id="PTHR43788:SF6">
    <property type="entry name" value="DNA HELICASE B"/>
    <property type="match status" value="1"/>
</dbReference>
<dbReference type="Gene3D" id="3.30.930.30">
    <property type="match status" value="1"/>
</dbReference>
<gene>
    <name evidence="8" type="primary">traA</name>
    <name evidence="8" type="ORF">G6M88_22450</name>
</gene>
<dbReference type="PANTHER" id="PTHR43788">
    <property type="entry name" value="DNA2/NAM7 HELICASE FAMILY MEMBER"/>
    <property type="match status" value="1"/>
</dbReference>
<dbReference type="InterPro" id="IPR050534">
    <property type="entry name" value="Coronavir_polyprotein_1ab"/>
</dbReference>
<evidence type="ECO:0000256" key="4">
    <source>
        <dbReference type="ARBA" id="ARBA00022971"/>
    </source>
</evidence>
<reference evidence="8" key="1">
    <citation type="submission" date="2020-02" db="EMBL/GenBank/DDBJ databases">
        <title>Unexpected conservation and global transmission of agrobacterial virulence plasmids.</title>
        <authorList>
            <person name="Weisberg A.J."/>
            <person name="Davis E.W. II"/>
            <person name="Tabima J.R."/>
            <person name="Belcher M.S."/>
            <person name="Miller M."/>
            <person name="Kuo C.-H."/>
            <person name="Loper J.E."/>
            <person name="Grunwald N.J."/>
            <person name="Putnam M.L."/>
            <person name="Chang J.H."/>
        </authorList>
    </citation>
    <scope>NUCLEOTIDE SEQUENCE</scope>
    <source>
        <strain evidence="8">W2/73</strain>
    </source>
</reference>
<dbReference type="Gene3D" id="3.40.50.300">
    <property type="entry name" value="P-loop containing nucleotide triphosphate hydrolases"/>
    <property type="match status" value="2"/>
</dbReference>
<dbReference type="Gene3D" id="2.30.30.940">
    <property type="match status" value="1"/>
</dbReference>
<accession>A0AAE7RAZ8</accession>
<keyword evidence="4" id="KW-0184">Conjugation</keyword>
<protein>
    <submittedName>
        <fullName evidence="8">Ti-type conjugative transfer relaxase TraA</fullName>
    </submittedName>
</protein>
<dbReference type="InterPro" id="IPR027785">
    <property type="entry name" value="UvrD-like_helicase_C"/>
</dbReference>